<feature type="domain" description="Thioredoxin" evidence="1">
    <location>
        <begin position="544"/>
        <end position="695"/>
    </location>
</feature>
<dbReference type="CDD" id="cd02981">
    <property type="entry name" value="PDI_b_family"/>
    <property type="match status" value="1"/>
</dbReference>
<evidence type="ECO:0000313" key="2">
    <source>
        <dbReference type="EMBL" id="CAD7276480.1"/>
    </source>
</evidence>
<evidence type="ECO:0000259" key="1">
    <source>
        <dbReference type="PROSITE" id="PS51352"/>
    </source>
</evidence>
<evidence type="ECO:0000313" key="3">
    <source>
        <dbReference type="Proteomes" id="UP000678499"/>
    </source>
</evidence>
<gene>
    <name evidence="2" type="ORF">NMOB1V02_LOCUS4242</name>
</gene>
<dbReference type="SUPFAM" id="SSF52833">
    <property type="entry name" value="Thioredoxin-like"/>
    <property type="match status" value="2"/>
</dbReference>
<dbReference type="InterPro" id="IPR013766">
    <property type="entry name" value="Thioredoxin_domain"/>
</dbReference>
<protein>
    <recommendedName>
        <fullName evidence="1">Thioredoxin domain-containing protein</fullName>
    </recommendedName>
</protein>
<name>A0A7R9BJZ2_9CRUS</name>
<dbReference type="PROSITE" id="PS51352">
    <property type="entry name" value="THIOREDOXIN_2"/>
    <property type="match status" value="1"/>
</dbReference>
<dbReference type="OrthoDB" id="6341258at2759"/>
<dbReference type="Proteomes" id="UP000678499">
    <property type="component" value="Unassembled WGS sequence"/>
</dbReference>
<keyword evidence="3" id="KW-1185">Reference proteome</keyword>
<dbReference type="InterPro" id="IPR036249">
    <property type="entry name" value="Thioredoxin-like_sf"/>
</dbReference>
<accession>A0A7R9BJZ2</accession>
<dbReference type="PANTHER" id="PTHR46497:SF1">
    <property type="entry name" value="THIOREDOXIN DOMAIN-CONTAINING PROTEIN 11"/>
    <property type="match status" value="1"/>
</dbReference>
<reference evidence="2" key="1">
    <citation type="submission" date="2020-11" db="EMBL/GenBank/DDBJ databases">
        <authorList>
            <person name="Tran Van P."/>
        </authorList>
    </citation>
    <scope>NUCLEOTIDE SEQUENCE</scope>
</reference>
<sequence length="773" mass="87417">MLSETEKEDVIADESPPPSIFRMMLSKLCPTSKELFASFLLLLAVVSILDGTRLKTRKAREPELFIENSLIHNFPHGNLDDVFKVASASVFSLICYYAPWDSASQEVRGEIEIVARLLSEKVTFLAVNCWNPESSCRSRFLKIPYYPIIVMHVRGYKGIVYKGPLEAGYISRFVMEATKRVVKIDDVEEVNSLLQRKDAVVLGYFNITSPSVDSNLPKAFTVFYSTALKALESDFVGVISFGVIVDPSVAKQVGLKSFGIAVRSWTHSEVYPNFENFTVSLDVAKFFDWISQATTHSVKWLTLKGAVPYRGHELSKQIQRGPTLVLFSPRNMWRPDSSDHQLLMQISAEYFDCSASEKTSEFVKRLTETRRKLSSSLALDKRMCAETLSKSFIGETISLNDGFCSSTPPIFPDDLLCGVENASFPAPISFQVRSYDRLPSVGIRDKRVLLAMEFENKLSCRLLKKSRNTEENLTSIPTSTALVRGLGCYTLHVGEEEALRPLRFIAIDTNVHAEFANIFGASNDESFVVILDAKEESHYLLPGPITESKLVNLVANYSHGTIPRSKFTGGIRSECLDRETDCVDVNELDSSNFEEVVNNRKQDLVVLLYTPWCGFCSSANHIFLTVAQQFKEFSKEVKFVRVDSDANTLPWEYDVPAFPTVLYLPFDRWKDGMMFPYNVPLELESLLKFVLANASTRLQWKYSLSDCDEACLAKVRAGVRVRIGSLLSKYRAGVRHGVRSRLWRKGILSTLQRYRAMYWAFTDPDLIYRFTPV</sequence>
<dbReference type="Gene3D" id="3.40.30.10">
    <property type="entry name" value="Glutaredoxin"/>
    <property type="match status" value="3"/>
</dbReference>
<dbReference type="AlphaFoldDB" id="A0A7R9BJZ2"/>
<dbReference type="EMBL" id="CAJPEX010000637">
    <property type="protein sequence ID" value="CAG0916632.1"/>
    <property type="molecule type" value="Genomic_DNA"/>
</dbReference>
<organism evidence="2">
    <name type="scientific">Notodromas monacha</name>
    <dbReference type="NCBI Taxonomy" id="399045"/>
    <lineage>
        <taxon>Eukaryota</taxon>
        <taxon>Metazoa</taxon>
        <taxon>Ecdysozoa</taxon>
        <taxon>Arthropoda</taxon>
        <taxon>Crustacea</taxon>
        <taxon>Oligostraca</taxon>
        <taxon>Ostracoda</taxon>
        <taxon>Podocopa</taxon>
        <taxon>Podocopida</taxon>
        <taxon>Cypridocopina</taxon>
        <taxon>Cypridoidea</taxon>
        <taxon>Cyprididae</taxon>
        <taxon>Notodromas</taxon>
    </lineage>
</organism>
<dbReference type="EMBL" id="OA882674">
    <property type="protein sequence ID" value="CAD7276480.1"/>
    <property type="molecule type" value="Genomic_DNA"/>
</dbReference>
<dbReference type="InterPro" id="IPR052792">
    <property type="entry name" value="Thioredoxin_dom-contain_11"/>
</dbReference>
<proteinExistence type="predicted"/>
<dbReference type="PANTHER" id="PTHR46497">
    <property type="entry name" value="THIOREDOXIN DOMAIN-CONTAINING PROTEIN 11"/>
    <property type="match status" value="1"/>
</dbReference>
<dbReference type="Pfam" id="PF00085">
    <property type="entry name" value="Thioredoxin"/>
    <property type="match status" value="1"/>
</dbReference>